<comment type="similarity">
    <text evidence="2">Belongs to the bacterial solute-binding protein 2 family.</text>
</comment>
<sequence length="324" mass="34514">MKANMKMVASCVLAVIAVCGAAPSLAQSGERIAVFTKNQTNPFFQAVRLGADSAAKQLNAKVTHYVPTKPDSIPEQMSQVEDVIVKKPDAIVFTPVDYKAMVPAVAKINGAKIPVVNVTDRSDSGSFVAFVGASDYKLGLETGRYLIKAMGGKGNLVVLEGVKGALTSIDRVRGLNEAVKEAPGIKWIASQPGNYQRLQALQVMENLMQSHPKIDGVFAANDAMAAGAIEALDGANRKALVVGINGTKEAIDAIKSGKMLATGDYNGFMQGCMAVMTAVRDLRKLPVQKEIVFPATVIDKTNYQQGETPVESRSCPKWEDAVKT</sequence>
<evidence type="ECO:0000256" key="2">
    <source>
        <dbReference type="ARBA" id="ARBA00007639"/>
    </source>
</evidence>
<accession>A0A0D0N1X9</accession>
<evidence type="ECO:0000256" key="3">
    <source>
        <dbReference type="ARBA" id="ARBA00022729"/>
    </source>
</evidence>
<dbReference type="GO" id="GO:0030246">
    <property type="term" value="F:carbohydrate binding"/>
    <property type="evidence" value="ECO:0007669"/>
    <property type="project" value="UniProtKB-ARBA"/>
</dbReference>
<protein>
    <submittedName>
        <fullName evidence="6">LacI family transcriptional regulator</fullName>
    </submittedName>
</protein>
<dbReference type="PANTHER" id="PTHR46847">
    <property type="entry name" value="D-ALLOSE-BINDING PERIPLASMIC PROTEIN-RELATED"/>
    <property type="match status" value="1"/>
</dbReference>
<dbReference type="OrthoDB" id="4827464at2"/>
<dbReference type="PANTHER" id="PTHR46847:SF1">
    <property type="entry name" value="D-ALLOSE-BINDING PERIPLASMIC PROTEIN-RELATED"/>
    <property type="match status" value="1"/>
</dbReference>
<feature type="chain" id="PRO_5002217207" evidence="4">
    <location>
        <begin position="27"/>
        <end position="324"/>
    </location>
</feature>
<dbReference type="InterPro" id="IPR025997">
    <property type="entry name" value="SBP_2_dom"/>
</dbReference>
<evidence type="ECO:0000259" key="5">
    <source>
        <dbReference type="Pfam" id="PF13407"/>
    </source>
</evidence>
<feature type="signal peptide" evidence="4">
    <location>
        <begin position="1"/>
        <end position="26"/>
    </location>
</feature>
<organism evidence="6 7">
    <name type="scientific">Variovorax paradoxus</name>
    <dbReference type="NCBI Taxonomy" id="34073"/>
    <lineage>
        <taxon>Bacteria</taxon>
        <taxon>Pseudomonadati</taxon>
        <taxon>Pseudomonadota</taxon>
        <taxon>Betaproteobacteria</taxon>
        <taxon>Burkholderiales</taxon>
        <taxon>Comamonadaceae</taxon>
        <taxon>Variovorax</taxon>
    </lineage>
</organism>
<dbReference type="AlphaFoldDB" id="A0A0D0N1X9"/>
<evidence type="ECO:0000256" key="1">
    <source>
        <dbReference type="ARBA" id="ARBA00004196"/>
    </source>
</evidence>
<comment type="subcellular location">
    <subcellularLocation>
        <location evidence="1">Cell envelope</location>
    </subcellularLocation>
</comment>
<dbReference type="RefSeq" id="WP_042577784.1">
    <property type="nucleotide sequence ID" value="NZ_JXQQ01000010.1"/>
</dbReference>
<reference evidence="6 7" key="1">
    <citation type="submission" date="2014-12" db="EMBL/GenBank/DDBJ databases">
        <title>16Stimator: statistical estimation of ribosomal gene copy numbers from draft genome assemblies.</title>
        <authorList>
            <person name="Perisin M.A."/>
            <person name="Vetter M."/>
            <person name="Gilbert J.A."/>
            <person name="Bergelson J."/>
        </authorList>
    </citation>
    <scope>NUCLEOTIDE SEQUENCE [LARGE SCALE GENOMIC DNA]</scope>
    <source>
        <strain evidence="6 7">MEDvA23</strain>
    </source>
</reference>
<comment type="caution">
    <text evidence="6">The sequence shown here is derived from an EMBL/GenBank/DDBJ whole genome shotgun (WGS) entry which is preliminary data.</text>
</comment>
<dbReference type="Proteomes" id="UP000032067">
    <property type="component" value="Unassembled WGS sequence"/>
</dbReference>
<dbReference type="Pfam" id="PF13407">
    <property type="entry name" value="Peripla_BP_4"/>
    <property type="match status" value="1"/>
</dbReference>
<dbReference type="Gene3D" id="3.40.50.2300">
    <property type="match status" value="2"/>
</dbReference>
<dbReference type="CDD" id="cd01536">
    <property type="entry name" value="PBP1_ABC_sugar_binding-like"/>
    <property type="match status" value="1"/>
</dbReference>
<evidence type="ECO:0000313" key="7">
    <source>
        <dbReference type="Proteomes" id="UP000032067"/>
    </source>
</evidence>
<dbReference type="GO" id="GO:0030313">
    <property type="term" value="C:cell envelope"/>
    <property type="evidence" value="ECO:0007669"/>
    <property type="project" value="UniProtKB-SubCell"/>
</dbReference>
<gene>
    <name evidence="6" type="ORF">RT97_05705</name>
</gene>
<dbReference type="InterPro" id="IPR028082">
    <property type="entry name" value="Peripla_BP_I"/>
</dbReference>
<evidence type="ECO:0000313" key="6">
    <source>
        <dbReference type="EMBL" id="KIQ35365.1"/>
    </source>
</evidence>
<proteinExistence type="inferred from homology"/>
<evidence type="ECO:0000256" key="4">
    <source>
        <dbReference type="SAM" id="SignalP"/>
    </source>
</evidence>
<dbReference type="SUPFAM" id="SSF53822">
    <property type="entry name" value="Periplasmic binding protein-like I"/>
    <property type="match status" value="1"/>
</dbReference>
<keyword evidence="3 4" id="KW-0732">Signal</keyword>
<name>A0A0D0N1X9_VARPD</name>
<dbReference type="EMBL" id="JXQQ01000010">
    <property type="protein sequence ID" value="KIQ35365.1"/>
    <property type="molecule type" value="Genomic_DNA"/>
</dbReference>
<feature type="domain" description="Periplasmic binding protein" evidence="5">
    <location>
        <begin position="32"/>
        <end position="280"/>
    </location>
</feature>